<protein>
    <submittedName>
        <fullName evidence="1">Uncharacterized protein</fullName>
    </submittedName>
</protein>
<dbReference type="Proteomes" id="UP000237105">
    <property type="component" value="Unassembled WGS sequence"/>
</dbReference>
<gene>
    <name evidence="1" type="ORF">PanWU01x14_157500</name>
</gene>
<dbReference type="AlphaFoldDB" id="A0A2P5CF61"/>
<evidence type="ECO:0000313" key="1">
    <source>
        <dbReference type="EMBL" id="PON59693.1"/>
    </source>
</evidence>
<proteinExistence type="predicted"/>
<reference evidence="2" key="1">
    <citation type="submission" date="2016-06" db="EMBL/GenBank/DDBJ databases">
        <title>Parallel loss of symbiosis genes in relatives of nitrogen-fixing non-legume Parasponia.</title>
        <authorList>
            <person name="Van Velzen R."/>
            <person name="Holmer R."/>
            <person name="Bu F."/>
            <person name="Rutten L."/>
            <person name="Van Zeijl A."/>
            <person name="Liu W."/>
            <person name="Santuari L."/>
            <person name="Cao Q."/>
            <person name="Sharma T."/>
            <person name="Shen D."/>
            <person name="Roswanjaya Y."/>
            <person name="Wardhani T."/>
            <person name="Kalhor M.S."/>
            <person name="Jansen J."/>
            <person name="Van den Hoogen J."/>
            <person name="Gungor B."/>
            <person name="Hartog M."/>
            <person name="Hontelez J."/>
            <person name="Verver J."/>
            <person name="Yang W.-C."/>
            <person name="Schijlen E."/>
            <person name="Repin R."/>
            <person name="Schilthuizen M."/>
            <person name="Schranz E."/>
            <person name="Heidstra R."/>
            <person name="Miyata K."/>
            <person name="Fedorova E."/>
            <person name="Kohlen W."/>
            <person name="Bisseling T."/>
            <person name="Smit S."/>
            <person name="Geurts R."/>
        </authorList>
    </citation>
    <scope>NUCLEOTIDE SEQUENCE [LARGE SCALE GENOMIC DNA]</scope>
    <source>
        <strain evidence="2">cv. WU1-14</strain>
    </source>
</reference>
<keyword evidence="2" id="KW-1185">Reference proteome</keyword>
<comment type="caution">
    <text evidence="1">The sequence shown here is derived from an EMBL/GenBank/DDBJ whole genome shotgun (WGS) entry which is preliminary data.</text>
</comment>
<dbReference type="EMBL" id="JXTB01000137">
    <property type="protein sequence ID" value="PON59693.1"/>
    <property type="molecule type" value="Genomic_DNA"/>
</dbReference>
<organism evidence="1 2">
    <name type="scientific">Parasponia andersonii</name>
    <name type="common">Sponia andersonii</name>
    <dbReference type="NCBI Taxonomy" id="3476"/>
    <lineage>
        <taxon>Eukaryota</taxon>
        <taxon>Viridiplantae</taxon>
        <taxon>Streptophyta</taxon>
        <taxon>Embryophyta</taxon>
        <taxon>Tracheophyta</taxon>
        <taxon>Spermatophyta</taxon>
        <taxon>Magnoliopsida</taxon>
        <taxon>eudicotyledons</taxon>
        <taxon>Gunneridae</taxon>
        <taxon>Pentapetalae</taxon>
        <taxon>rosids</taxon>
        <taxon>fabids</taxon>
        <taxon>Rosales</taxon>
        <taxon>Cannabaceae</taxon>
        <taxon>Parasponia</taxon>
    </lineage>
</organism>
<accession>A0A2P5CF61</accession>
<evidence type="ECO:0000313" key="2">
    <source>
        <dbReference type="Proteomes" id="UP000237105"/>
    </source>
</evidence>
<sequence>MGLSSLISASLRMQHYEVILKSLKSRQFLNPIFPEPRVFFPDKCNRVSLFFRRLAKLEETSPFFEQTR</sequence>
<name>A0A2P5CF61_PARAD</name>